<dbReference type="InParanoid" id="A0A078AP42"/>
<evidence type="ECO:0000313" key="3">
    <source>
        <dbReference type="Proteomes" id="UP000039865"/>
    </source>
</evidence>
<feature type="compositionally biased region" description="Low complexity" evidence="1">
    <location>
        <begin position="230"/>
        <end position="251"/>
    </location>
</feature>
<dbReference type="AlphaFoldDB" id="A0A078AP42"/>
<protein>
    <submittedName>
        <fullName evidence="2">Uncharacterized protein</fullName>
    </submittedName>
</protein>
<dbReference type="PANTHER" id="PTHR15615:SF108">
    <property type="entry name" value="PROTEIN CNPPD1"/>
    <property type="match status" value="1"/>
</dbReference>
<feature type="compositionally biased region" description="Basic residues" evidence="1">
    <location>
        <begin position="292"/>
        <end position="301"/>
    </location>
</feature>
<keyword evidence="3" id="KW-1185">Reference proteome</keyword>
<evidence type="ECO:0000313" key="2">
    <source>
        <dbReference type="EMBL" id="CDW84150.1"/>
    </source>
</evidence>
<sequence length="471" mass="53580">MFFGQILENFATHNSYKFKCMFTSPHQDLTNSIFSASNDSSLGCSEKTVVVAFIYMQRFFDSMNEHFKTSELYSSEMRYAQSHQNTYFLLGTCIVLAVKYNEETCHFNEKGDRFFYDQEFSMAVCIPKSILNRYQLHFLEVVDHNLFVSEEVYNEYVKLFIDAAKTLKQQKATTQPAPPQVSQTTIPTTTNQQPSNLRQNDDVNNNQNEESKVNDAVTSKRFEEAISNKDTTLTSRSSDLSQSTSQSVTSTIYMRVKAAESPPAKETYTTRSPEGSQVQTKKPALISEQSKKIKKDKKSRVGTKDNKSGIMMQTFEHDENNDQNICQQDISEQSKLPNKFGAHSTASNRDSQITEITNQRGKNHSSFSNQFRCQESFAKSSSFSTVSTDRYSYDNMMMGENTMDMDTPFEVSQGIKQLSIDCKEMKCPISNGNSTQKSNALHRKASSSQQQYSVYEDEFGCNENDSNCDQP</sequence>
<gene>
    <name evidence="2" type="primary">Contig9783.g10462</name>
    <name evidence="2" type="ORF">STYLEM_13207</name>
</gene>
<dbReference type="SUPFAM" id="SSF47954">
    <property type="entry name" value="Cyclin-like"/>
    <property type="match status" value="1"/>
</dbReference>
<proteinExistence type="predicted"/>
<feature type="region of interest" description="Disordered" evidence="1">
    <location>
        <begin position="431"/>
        <end position="451"/>
    </location>
</feature>
<dbReference type="InterPro" id="IPR036915">
    <property type="entry name" value="Cyclin-like_sf"/>
</dbReference>
<accession>A0A078AP42</accession>
<reference evidence="2 3" key="1">
    <citation type="submission" date="2014-06" db="EMBL/GenBank/DDBJ databases">
        <authorList>
            <person name="Swart Estienne"/>
        </authorList>
    </citation>
    <scope>NUCLEOTIDE SEQUENCE [LARGE SCALE GENOMIC DNA]</scope>
    <source>
        <strain evidence="2 3">130c</strain>
    </source>
</reference>
<feature type="region of interest" description="Disordered" evidence="1">
    <location>
        <begin position="171"/>
        <end position="307"/>
    </location>
</feature>
<evidence type="ECO:0000256" key="1">
    <source>
        <dbReference type="SAM" id="MobiDB-lite"/>
    </source>
</evidence>
<dbReference type="InterPro" id="IPR013922">
    <property type="entry name" value="Cyclin_PHO80-like"/>
</dbReference>
<dbReference type="Gene3D" id="1.10.472.10">
    <property type="entry name" value="Cyclin-like"/>
    <property type="match status" value="1"/>
</dbReference>
<dbReference type="Proteomes" id="UP000039865">
    <property type="component" value="Unassembled WGS sequence"/>
</dbReference>
<dbReference type="PANTHER" id="PTHR15615">
    <property type="match status" value="1"/>
</dbReference>
<dbReference type="EMBL" id="CCKQ01012523">
    <property type="protein sequence ID" value="CDW84150.1"/>
    <property type="molecule type" value="Genomic_DNA"/>
</dbReference>
<feature type="compositionally biased region" description="Basic and acidic residues" evidence="1">
    <location>
        <begin position="209"/>
        <end position="227"/>
    </location>
</feature>
<dbReference type="GO" id="GO:0019901">
    <property type="term" value="F:protein kinase binding"/>
    <property type="evidence" value="ECO:0007669"/>
    <property type="project" value="InterPro"/>
</dbReference>
<organism evidence="2 3">
    <name type="scientific">Stylonychia lemnae</name>
    <name type="common">Ciliate</name>
    <dbReference type="NCBI Taxonomy" id="5949"/>
    <lineage>
        <taxon>Eukaryota</taxon>
        <taxon>Sar</taxon>
        <taxon>Alveolata</taxon>
        <taxon>Ciliophora</taxon>
        <taxon>Intramacronucleata</taxon>
        <taxon>Spirotrichea</taxon>
        <taxon>Stichotrichia</taxon>
        <taxon>Sporadotrichida</taxon>
        <taxon>Oxytrichidae</taxon>
        <taxon>Stylonychinae</taxon>
        <taxon>Stylonychia</taxon>
    </lineage>
</organism>
<dbReference type="OrthoDB" id="286814at2759"/>
<feature type="compositionally biased region" description="Low complexity" evidence="1">
    <location>
        <begin position="171"/>
        <end position="194"/>
    </location>
</feature>
<feature type="compositionally biased region" description="Polar residues" evidence="1">
    <location>
        <begin position="267"/>
        <end position="280"/>
    </location>
</feature>
<name>A0A078AP42_STYLE</name>